<keyword evidence="2" id="KW-1185">Reference proteome</keyword>
<accession>A0A0E9NRN2</accession>
<evidence type="ECO:0000313" key="1">
    <source>
        <dbReference type="EMBL" id="GAO52346.1"/>
    </source>
</evidence>
<organism evidence="1 2">
    <name type="scientific">Saitoella complicata (strain BCRC 22490 / CBS 7301 / JCM 7358 / NBRC 10748 / NRRL Y-17804)</name>
    <dbReference type="NCBI Taxonomy" id="698492"/>
    <lineage>
        <taxon>Eukaryota</taxon>
        <taxon>Fungi</taxon>
        <taxon>Dikarya</taxon>
        <taxon>Ascomycota</taxon>
        <taxon>Taphrinomycotina</taxon>
        <taxon>Taphrinomycotina incertae sedis</taxon>
        <taxon>Saitoella</taxon>
    </lineage>
</organism>
<sequence length="176" mass="19864">MKYTSKLVEQEHVDFSVNAPIQSSGNTLAERRGEMLVDLVQKRWGSDMIDEELPAPLANVTSYARTNVPGVAEEASRINWKECRPGDLESYKNATKTLWTTFKVNGEYNFPPRMKEEQSGTLIGGRRERKRFAVVLCADKNPALPKSVKVADMPEDLHAGIWFDISRKAYGKVVFV</sequence>
<evidence type="ECO:0000313" key="2">
    <source>
        <dbReference type="Proteomes" id="UP000033140"/>
    </source>
</evidence>
<dbReference type="EMBL" id="BACD03000066">
    <property type="protein sequence ID" value="GAO52346.1"/>
    <property type="molecule type" value="Genomic_DNA"/>
</dbReference>
<reference evidence="1 2" key="2">
    <citation type="journal article" date="2014" name="J. Gen. Appl. Microbiol.">
        <title>The early diverging ascomycetous budding yeast Saitoella complicata has three histone deacetylases belonging to the Clr6, Hos2, and Rpd3 lineages.</title>
        <authorList>
            <person name="Nishida H."/>
            <person name="Matsumoto T."/>
            <person name="Kondo S."/>
            <person name="Hamamoto M."/>
            <person name="Yoshikawa H."/>
        </authorList>
    </citation>
    <scope>NUCLEOTIDE SEQUENCE [LARGE SCALE GENOMIC DNA]</scope>
    <source>
        <strain evidence="1 2">NRRL Y-17804</strain>
    </source>
</reference>
<comment type="caution">
    <text evidence="1">The sequence shown here is derived from an EMBL/GenBank/DDBJ whole genome shotgun (WGS) entry which is preliminary data.</text>
</comment>
<name>A0A0E9NRN2_SAICN</name>
<reference evidence="1 2" key="3">
    <citation type="journal article" date="2015" name="Genome Announc.">
        <title>Draft Genome Sequence of the Archiascomycetous Yeast Saitoella complicata.</title>
        <authorList>
            <person name="Yamauchi K."/>
            <person name="Kondo S."/>
            <person name="Hamamoto M."/>
            <person name="Takahashi Y."/>
            <person name="Ogura Y."/>
            <person name="Hayashi T."/>
            <person name="Nishida H."/>
        </authorList>
    </citation>
    <scope>NUCLEOTIDE SEQUENCE [LARGE SCALE GENOMIC DNA]</scope>
    <source>
        <strain evidence="1 2">NRRL Y-17804</strain>
    </source>
</reference>
<gene>
    <name evidence="1" type="ORF">G7K_6424-t1</name>
</gene>
<proteinExistence type="predicted"/>
<dbReference type="AlphaFoldDB" id="A0A0E9NRN2"/>
<reference evidence="1 2" key="1">
    <citation type="journal article" date="2011" name="J. Gen. Appl. Microbiol.">
        <title>Draft genome sequencing of the enigmatic yeast Saitoella complicata.</title>
        <authorList>
            <person name="Nishida H."/>
            <person name="Hamamoto M."/>
            <person name="Sugiyama J."/>
        </authorList>
    </citation>
    <scope>NUCLEOTIDE SEQUENCE [LARGE SCALE GENOMIC DNA]</scope>
    <source>
        <strain evidence="1 2">NRRL Y-17804</strain>
    </source>
</reference>
<dbReference type="Proteomes" id="UP000033140">
    <property type="component" value="Unassembled WGS sequence"/>
</dbReference>
<protein>
    <submittedName>
        <fullName evidence="1">Uncharacterized protein</fullName>
    </submittedName>
</protein>